<sequence length="28" mass="3128">MDERRMLVMAGLPLGSVREGLRSGRIQV</sequence>
<organism evidence="1 2">
    <name type="scientific">Methylococcus capsulatus</name>
    <dbReference type="NCBI Taxonomy" id="414"/>
    <lineage>
        <taxon>Bacteria</taxon>
        <taxon>Pseudomonadati</taxon>
        <taxon>Pseudomonadota</taxon>
        <taxon>Gammaproteobacteria</taxon>
        <taxon>Methylococcales</taxon>
        <taxon>Methylococcaceae</taxon>
        <taxon>Methylococcus</taxon>
    </lineage>
</organism>
<gene>
    <name evidence="1" type="ORF">MCNOR_2789</name>
</gene>
<evidence type="ECO:0000313" key="2">
    <source>
        <dbReference type="Proteomes" id="UP001158598"/>
    </source>
</evidence>
<dbReference type="AlphaFoldDB" id="A0AA35XZH4"/>
<dbReference type="Proteomes" id="UP001158598">
    <property type="component" value="Chromosome"/>
</dbReference>
<protein>
    <submittedName>
        <fullName evidence="1">Uncharacterized protein</fullName>
    </submittedName>
</protein>
<reference evidence="1" key="1">
    <citation type="submission" date="2023-03" db="EMBL/GenBank/DDBJ databases">
        <authorList>
            <person name="Pearce D."/>
        </authorList>
    </citation>
    <scope>NUCLEOTIDE SEQUENCE</scope>
    <source>
        <strain evidence="1">Mc</strain>
    </source>
</reference>
<accession>A0AA35XZH4</accession>
<evidence type="ECO:0000313" key="1">
    <source>
        <dbReference type="EMBL" id="CAI8866645.1"/>
    </source>
</evidence>
<dbReference type="EMBL" id="OX458332">
    <property type="protein sequence ID" value="CAI8866645.1"/>
    <property type="molecule type" value="Genomic_DNA"/>
</dbReference>
<name>A0AA35XZH4_METCP</name>
<proteinExistence type="predicted"/>